<evidence type="ECO:0000256" key="1">
    <source>
        <dbReference type="ARBA" id="ARBA00009943"/>
    </source>
</evidence>
<evidence type="ECO:0000256" key="5">
    <source>
        <dbReference type="ARBA" id="ARBA00023315"/>
    </source>
</evidence>
<evidence type="ECO:0000256" key="3">
    <source>
        <dbReference type="ARBA" id="ARBA00022960"/>
    </source>
</evidence>
<keyword evidence="6" id="KW-0961">Cell wall biogenesis/degradation</keyword>
<evidence type="ECO:0000259" key="7">
    <source>
        <dbReference type="Pfam" id="PF13480"/>
    </source>
</evidence>
<dbReference type="RefSeq" id="WP_013912805.1">
    <property type="nucleotide sequence ID" value="NC_015684.1"/>
</dbReference>
<dbReference type="HOGENOM" id="CLU_063238_0_0_5"/>
<feature type="domain" description="BioF2-like acetyltransferase" evidence="7">
    <location>
        <begin position="170"/>
        <end position="302"/>
    </location>
</feature>
<dbReference type="InterPro" id="IPR003447">
    <property type="entry name" value="FEMABX"/>
</dbReference>
<dbReference type="eggNOG" id="COG2348">
    <property type="taxonomic scope" value="Bacteria"/>
</dbReference>
<organism evidence="8 9">
    <name type="scientific">Afipia carboxidovorans (strain ATCC 49405 / DSM 1227 / KCTC 32145 / OM5)</name>
    <name type="common">Oligotropha carboxidovorans</name>
    <dbReference type="NCBI Taxonomy" id="504832"/>
    <lineage>
        <taxon>Bacteria</taxon>
        <taxon>Pseudomonadati</taxon>
        <taxon>Pseudomonadota</taxon>
        <taxon>Alphaproteobacteria</taxon>
        <taxon>Hyphomicrobiales</taxon>
        <taxon>Nitrobacteraceae</taxon>
        <taxon>Afipia</taxon>
    </lineage>
</organism>
<dbReference type="InterPro" id="IPR050644">
    <property type="entry name" value="PG_Glycine_Bridge_Synth"/>
</dbReference>
<reference evidence="8 9" key="1">
    <citation type="journal article" date="2011" name="J. Bacteriol.">
        <title>Complete genome sequences of the chemolithoautotrophic Oligotropha carboxidovorans strains OM4 and OM5.</title>
        <authorList>
            <person name="Volland S."/>
            <person name="Rachinger M."/>
            <person name="Strittmatter A."/>
            <person name="Daniel R."/>
            <person name="Gottschalk G."/>
            <person name="Meyer O."/>
        </authorList>
    </citation>
    <scope>NUCLEOTIDE SEQUENCE [LARGE SCALE GENOMIC DNA]</scope>
    <source>
        <strain evidence="9">ATCC 49405 / DSM 1227 / KCTC 32145 / OM5</strain>
    </source>
</reference>
<dbReference type="PATRIC" id="fig|504832.7.peg.536"/>
<protein>
    <recommendedName>
        <fullName evidence="7">BioF2-like acetyltransferase domain-containing protein</fullName>
    </recommendedName>
</protein>
<dbReference type="EMBL" id="CP002826">
    <property type="protein sequence ID" value="AEI05236.1"/>
    <property type="molecule type" value="Genomic_DNA"/>
</dbReference>
<dbReference type="GO" id="GO:0016755">
    <property type="term" value="F:aminoacyltransferase activity"/>
    <property type="evidence" value="ECO:0007669"/>
    <property type="project" value="InterPro"/>
</dbReference>
<evidence type="ECO:0000256" key="6">
    <source>
        <dbReference type="ARBA" id="ARBA00023316"/>
    </source>
</evidence>
<dbReference type="GO" id="GO:0071555">
    <property type="term" value="P:cell wall organization"/>
    <property type="evidence" value="ECO:0007669"/>
    <property type="project" value="UniProtKB-KW"/>
</dbReference>
<dbReference type="Proteomes" id="UP000007730">
    <property type="component" value="Chromosome"/>
</dbReference>
<dbReference type="GO" id="GO:0009252">
    <property type="term" value="P:peptidoglycan biosynthetic process"/>
    <property type="evidence" value="ECO:0007669"/>
    <property type="project" value="UniProtKB-KW"/>
</dbReference>
<sequence length="366" mass="41325">MTFTLQVGAMDDCQIDCVPDDGWHAAMGAFADVHYEQTAIYGSGQRGERSSHILLGRESAPVAGARIGLYLVPYLGRGMALVRFAPFWRPFDVTPDPDRYRAAVTALVDEYCRRRKLYLVLRPRPHPDFYPIEAKILTEMGLAGSASSMLDRYFVDASLAEAEQQKSLDQRWRYNLRKGLAHGLDVRIGDAPADVKTFQDIYAEMVRRKNLNYPGVDLPASIPNLMELPERMKMRIALAHHEGRPIGGIAFSVVGDLAYYVFGATSDEATALNAGYVLQWHVMRWLRENAKVRWYELGGPGDPGIRQFKKGLAGKRGVLLAVREFHYCPDVTARVVVGGLFALRDARNRIQRWQRERRPSEGRRSN</sequence>
<evidence type="ECO:0000313" key="9">
    <source>
        <dbReference type="Proteomes" id="UP000007730"/>
    </source>
</evidence>
<dbReference type="OrthoDB" id="7844032at2"/>
<proteinExistence type="inferred from homology"/>
<dbReference type="InterPro" id="IPR038740">
    <property type="entry name" value="BioF2-like_GNAT_dom"/>
</dbReference>
<gene>
    <name evidence="8" type="ordered locus">OCA5_c05120</name>
</gene>
<keyword evidence="9" id="KW-1185">Reference proteome</keyword>
<dbReference type="PROSITE" id="PS51191">
    <property type="entry name" value="FEMABX"/>
    <property type="match status" value="1"/>
</dbReference>
<dbReference type="AlphaFoldDB" id="F8BVV8"/>
<dbReference type="Pfam" id="PF13480">
    <property type="entry name" value="Acetyltransf_6"/>
    <property type="match status" value="1"/>
</dbReference>
<dbReference type="SUPFAM" id="SSF55729">
    <property type="entry name" value="Acyl-CoA N-acyltransferases (Nat)"/>
    <property type="match status" value="1"/>
</dbReference>
<keyword evidence="5" id="KW-0012">Acyltransferase</keyword>
<dbReference type="GO" id="GO:0008360">
    <property type="term" value="P:regulation of cell shape"/>
    <property type="evidence" value="ECO:0007669"/>
    <property type="project" value="UniProtKB-KW"/>
</dbReference>
<keyword evidence="4" id="KW-0573">Peptidoglycan synthesis</keyword>
<dbReference type="PANTHER" id="PTHR36174">
    <property type="entry name" value="LIPID II:GLYCINE GLYCYLTRANSFERASE"/>
    <property type="match status" value="1"/>
</dbReference>
<dbReference type="STRING" id="504832.OCA5_c05120"/>
<evidence type="ECO:0000256" key="4">
    <source>
        <dbReference type="ARBA" id="ARBA00022984"/>
    </source>
</evidence>
<dbReference type="KEGG" id="ocg:OCA5_c05120"/>
<dbReference type="InterPro" id="IPR016181">
    <property type="entry name" value="Acyl_CoA_acyltransferase"/>
</dbReference>
<evidence type="ECO:0000256" key="2">
    <source>
        <dbReference type="ARBA" id="ARBA00022679"/>
    </source>
</evidence>
<name>F8BVV8_AFIC5</name>
<evidence type="ECO:0000313" key="8">
    <source>
        <dbReference type="EMBL" id="AEI05236.1"/>
    </source>
</evidence>
<keyword evidence="3" id="KW-0133">Cell shape</keyword>
<dbReference type="Gene3D" id="3.40.630.30">
    <property type="match status" value="1"/>
</dbReference>
<comment type="similarity">
    <text evidence="1">Belongs to the FemABX family.</text>
</comment>
<dbReference type="PANTHER" id="PTHR36174:SF1">
    <property type="entry name" value="LIPID II:GLYCINE GLYCYLTRANSFERASE"/>
    <property type="match status" value="1"/>
</dbReference>
<keyword evidence="2" id="KW-0808">Transferase</keyword>
<accession>F8BVV8</accession>